<dbReference type="EMBL" id="AZXY01000015">
    <property type="protein sequence ID" value="KSZ56474.1"/>
    <property type="molecule type" value="Genomic_DNA"/>
</dbReference>
<dbReference type="AlphaFoldDB" id="A0A0V9UEI4"/>
<organism evidence="4 5">
    <name type="scientific">Rhodococcus pyridinivorans KG-16</name>
    <dbReference type="NCBI Taxonomy" id="1441730"/>
    <lineage>
        <taxon>Bacteria</taxon>
        <taxon>Bacillati</taxon>
        <taxon>Actinomycetota</taxon>
        <taxon>Actinomycetes</taxon>
        <taxon>Mycobacteriales</taxon>
        <taxon>Nocardiaceae</taxon>
        <taxon>Rhodococcus</taxon>
    </lineage>
</organism>
<protein>
    <submittedName>
        <fullName evidence="4">Oxidoreductase</fullName>
    </submittedName>
</protein>
<dbReference type="Pfam" id="PF01613">
    <property type="entry name" value="Flavin_Reduct"/>
    <property type="match status" value="1"/>
</dbReference>
<comment type="similarity">
    <text evidence="1">Belongs to the non-flavoprotein flavin reductase family.</text>
</comment>
<sequence length="160" mass="17002">MTTLDGPSLRQAFAHVPSGVVAICAEVDGERIGMAASTFVPVSLDPPLVSFCVQNTSTTWPRLSSLPHLGISVLSEEHDGAARVLAAKNGDRFAGIDIESREGGALFVSGTSVRLDVTVEQEVPAGDHAIVVLRINELLTDADVEPIVFHRSSFRRLLAS</sequence>
<accession>A0A0V9UEI4</accession>
<dbReference type="PANTHER" id="PTHR30466">
    <property type="entry name" value="FLAVIN REDUCTASE"/>
    <property type="match status" value="1"/>
</dbReference>
<reference evidence="4 5" key="2">
    <citation type="journal article" date="2016" name="Genome Announc.">
        <title>Draft Genome Sequence of a Versatile Hydrocarbon-Degrading Bacterium, Rhodococcus pyridinivorans Strain KG-16, Collected from Oil Fields in India.</title>
        <authorList>
            <person name="Aggarwal R.K."/>
            <person name="Dawar C."/>
            <person name="Phanindranath R."/>
            <person name="Mutnuri L."/>
            <person name="Dayal A.M."/>
        </authorList>
    </citation>
    <scope>NUCLEOTIDE SEQUENCE [LARGE SCALE GENOMIC DNA]</scope>
    <source>
        <strain evidence="4 5">KG-16</strain>
    </source>
</reference>
<dbReference type="Gene3D" id="2.30.110.10">
    <property type="entry name" value="Electron Transport, Fmn-binding Protein, Chain A"/>
    <property type="match status" value="1"/>
</dbReference>
<evidence type="ECO:0000256" key="2">
    <source>
        <dbReference type="ARBA" id="ARBA00023002"/>
    </source>
</evidence>
<comment type="caution">
    <text evidence="4">The sequence shown here is derived from an EMBL/GenBank/DDBJ whole genome shotgun (WGS) entry which is preliminary data.</text>
</comment>
<dbReference type="SMART" id="SM00903">
    <property type="entry name" value="Flavin_Reduct"/>
    <property type="match status" value="1"/>
</dbReference>
<dbReference type="InterPro" id="IPR012349">
    <property type="entry name" value="Split_barrel_FMN-bd"/>
</dbReference>
<dbReference type="GO" id="GO:0042602">
    <property type="term" value="F:riboflavin reductase (NADPH) activity"/>
    <property type="evidence" value="ECO:0007669"/>
    <property type="project" value="TreeGrafter"/>
</dbReference>
<dbReference type="PANTHER" id="PTHR30466:SF11">
    <property type="entry name" value="FLAVIN-DEPENDENT MONOOXYGENASE, REDUCTASE SUBUNIT HSAB"/>
    <property type="match status" value="1"/>
</dbReference>
<keyword evidence="2" id="KW-0560">Oxidoreductase</keyword>
<dbReference type="GO" id="GO:0010181">
    <property type="term" value="F:FMN binding"/>
    <property type="evidence" value="ECO:0007669"/>
    <property type="project" value="InterPro"/>
</dbReference>
<dbReference type="PATRIC" id="fig|1441730.3.peg.4819"/>
<reference evidence="5" key="1">
    <citation type="submission" date="2015-01" db="EMBL/GenBank/DDBJ databases">
        <title>Draft genome sequence of Rhodococcus pyridinivorans strain KG-16, a hydrocarbon-degrading bacterium.</title>
        <authorList>
            <person name="Aggarwal R.K."/>
            <person name="Dawar C."/>
        </authorList>
    </citation>
    <scope>NUCLEOTIDE SEQUENCE [LARGE SCALE GENOMIC DNA]</scope>
    <source>
        <strain evidence="5">KG-16</strain>
    </source>
</reference>
<dbReference type="SUPFAM" id="SSF50475">
    <property type="entry name" value="FMN-binding split barrel"/>
    <property type="match status" value="1"/>
</dbReference>
<evidence type="ECO:0000256" key="1">
    <source>
        <dbReference type="ARBA" id="ARBA00008898"/>
    </source>
</evidence>
<evidence type="ECO:0000313" key="5">
    <source>
        <dbReference type="Proteomes" id="UP000053060"/>
    </source>
</evidence>
<dbReference type="Proteomes" id="UP000053060">
    <property type="component" value="Unassembled WGS sequence"/>
</dbReference>
<evidence type="ECO:0000313" key="4">
    <source>
        <dbReference type="EMBL" id="KSZ56474.1"/>
    </source>
</evidence>
<proteinExistence type="inferred from homology"/>
<dbReference type="InterPro" id="IPR002563">
    <property type="entry name" value="Flavin_Rdtase-like_dom"/>
</dbReference>
<feature type="domain" description="Flavin reductase like" evidence="3">
    <location>
        <begin position="13"/>
        <end position="156"/>
    </location>
</feature>
<dbReference type="InterPro" id="IPR050268">
    <property type="entry name" value="NADH-dep_flavin_reductase"/>
</dbReference>
<evidence type="ECO:0000259" key="3">
    <source>
        <dbReference type="SMART" id="SM00903"/>
    </source>
</evidence>
<name>A0A0V9UEI4_9NOCA</name>
<dbReference type="RefSeq" id="WP_060654379.1">
    <property type="nucleotide sequence ID" value="NZ_AZXY01000015.1"/>
</dbReference>
<gene>
    <name evidence="4" type="ORF">Z045_23030</name>
</gene>